<evidence type="ECO:0000313" key="3">
    <source>
        <dbReference type="Proteomes" id="UP000298781"/>
    </source>
</evidence>
<dbReference type="EMBL" id="CP039690">
    <property type="protein sequence ID" value="QCI65913.1"/>
    <property type="molecule type" value="Genomic_DNA"/>
</dbReference>
<keyword evidence="1" id="KW-1133">Transmembrane helix</keyword>
<evidence type="ECO:0000256" key="1">
    <source>
        <dbReference type="SAM" id="Phobius"/>
    </source>
</evidence>
<sequence length="172" mass="19064">MTSPPETASDVSAAAARRSDRTWALLLVIETVAALSIVLHIQAAFQRLLDTLGQQQLIEARFYAELAVATLVIQLCYWVRLLRLPAGLAWRSVLIGHVLVFASKLSFIFGGALFSVVFFRHLPEFETLPDAFGLALRGLLLIAMLFSLFCYTLELERFGNALQAPRGSRLIT</sequence>
<keyword evidence="1" id="KW-0472">Membrane</keyword>
<protein>
    <submittedName>
        <fullName evidence="2">Uncharacterized protein</fullName>
    </submittedName>
</protein>
<evidence type="ECO:0000313" key="2">
    <source>
        <dbReference type="EMBL" id="QCI65913.1"/>
    </source>
</evidence>
<feature type="transmembrane region" description="Helical" evidence="1">
    <location>
        <begin position="62"/>
        <end position="82"/>
    </location>
</feature>
<keyword evidence="1" id="KW-0812">Transmembrane</keyword>
<dbReference type="RefSeq" id="WP_136961359.1">
    <property type="nucleotide sequence ID" value="NZ_CP039690.1"/>
</dbReference>
<feature type="transmembrane region" description="Helical" evidence="1">
    <location>
        <begin position="23"/>
        <end position="42"/>
    </location>
</feature>
<gene>
    <name evidence="2" type="ORF">E8M01_17860</name>
</gene>
<feature type="transmembrane region" description="Helical" evidence="1">
    <location>
        <begin position="131"/>
        <end position="153"/>
    </location>
</feature>
<dbReference type="OrthoDB" id="8366007at2"/>
<dbReference type="KEGG" id="pstg:E8M01_17860"/>
<name>A0A4D7B4H1_9HYPH</name>
<accession>A0A4D7B4H1</accession>
<organism evidence="2 3">
    <name type="scientific">Phreatobacter stygius</name>
    <dbReference type="NCBI Taxonomy" id="1940610"/>
    <lineage>
        <taxon>Bacteria</taxon>
        <taxon>Pseudomonadati</taxon>
        <taxon>Pseudomonadota</taxon>
        <taxon>Alphaproteobacteria</taxon>
        <taxon>Hyphomicrobiales</taxon>
        <taxon>Phreatobacteraceae</taxon>
        <taxon>Phreatobacter</taxon>
    </lineage>
</organism>
<reference evidence="2 3" key="1">
    <citation type="submission" date="2019-04" db="EMBL/GenBank/DDBJ databases">
        <title>Phreatobacter aquaticus sp. nov.</title>
        <authorList>
            <person name="Choi A."/>
        </authorList>
    </citation>
    <scope>NUCLEOTIDE SEQUENCE [LARGE SCALE GENOMIC DNA]</scope>
    <source>
        <strain evidence="2 3">KCTC 52518</strain>
    </source>
</reference>
<proteinExistence type="predicted"/>
<keyword evidence="3" id="KW-1185">Reference proteome</keyword>
<feature type="transmembrane region" description="Helical" evidence="1">
    <location>
        <begin position="94"/>
        <end position="119"/>
    </location>
</feature>
<dbReference type="Proteomes" id="UP000298781">
    <property type="component" value="Chromosome"/>
</dbReference>
<dbReference type="AlphaFoldDB" id="A0A4D7B4H1"/>